<dbReference type="HAMAP" id="MF_00315">
    <property type="entry name" value="DXP_synth"/>
    <property type="match status" value="1"/>
</dbReference>
<evidence type="ECO:0000256" key="8">
    <source>
        <dbReference type="ARBA" id="ARBA00023052"/>
    </source>
</evidence>
<reference evidence="12 13" key="1">
    <citation type="submission" date="2023-09" db="EMBL/GenBank/DDBJ databases">
        <authorList>
            <person name="Rey-Velasco X."/>
        </authorList>
    </citation>
    <scope>NUCLEOTIDE SEQUENCE [LARGE SCALE GENOMIC DNA]</scope>
    <source>
        <strain evidence="12 13">F394</strain>
    </source>
</reference>
<dbReference type="InterPro" id="IPR005475">
    <property type="entry name" value="Transketolase-like_Pyr-bd"/>
</dbReference>
<name>A0ABU3BRH3_9BACT</name>
<feature type="binding site" evidence="10">
    <location>
        <position position="83"/>
    </location>
    <ligand>
        <name>thiamine diphosphate</name>
        <dbReference type="ChEBI" id="CHEBI:58937"/>
    </ligand>
</feature>
<dbReference type="Gene3D" id="3.40.50.920">
    <property type="match status" value="1"/>
</dbReference>
<dbReference type="InterPro" id="IPR009014">
    <property type="entry name" value="Transketo_C/PFOR_II"/>
</dbReference>
<keyword evidence="13" id="KW-1185">Reference proteome</keyword>
<comment type="function">
    <text evidence="10">Catalyzes the acyloin condensation reaction between C atoms 2 and 3 of pyruvate and glyceraldehyde 3-phosphate to yield 1-deoxy-D-xylulose-5-phosphate (DXP).</text>
</comment>
<dbReference type="PANTHER" id="PTHR43322">
    <property type="entry name" value="1-D-DEOXYXYLULOSE 5-PHOSPHATE SYNTHASE-RELATED"/>
    <property type="match status" value="1"/>
</dbReference>
<dbReference type="PROSITE" id="PS00801">
    <property type="entry name" value="TRANSKETOLASE_1"/>
    <property type="match status" value="1"/>
</dbReference>
<feature type="binding site" evidence="10">
    <location>
        <begin position="124"/>
        <end position="126"/>
    </location>
    <ligand>
        <name>thiamine diphosphate</name>
        <dbReference type="ChEBI" id="CHEBI:58937"/>
    </ligand>
</feature>
<comment type="cofactor">
    <cofactor evidence="10">
        <name>Mg(2+)</name>
        <dbReference type="ChEBI" id="CHEBI:18420"/>
    </cofactor>
    <text evidence="10">Binds 1 Mg(2+) ion per subunit.</text>
</comment>
<accession>A0ABU3BRH3</accession>
<dbReference type="NCBIfam" id="NF003933">
    <property type="entry name" value="PRK05444.2-2"/>
    <property type="match status" value="1"/>
</dbReference>
<comment type="cofactor">
    <cofactor evidence="10">
        <name>thiamine diphosphate</name>
        <dbReference type="ChEBI" id="CHEBI:58937"/>
    </cofactor>
    <text evidence="10">Binds 1 thiamine pyrophosphate per subunit.</text>
</comment>
<dbReference type="GO" id="GO:0008661">
    <property type="term" value="F:1-deoxy-D-xylulose-5-phosphate synthase activity"/>
    <property type="evidence" value="ECO:0007669"/>
    <property type="project" value="UniProtKB-EC"/>
</dbReference>
<dbReference type="SUPFAM" id="SSF52922">
    <property type="entry name" value="TK C-terminal domain-like"/>
    <property type="match status" value="1"/>
</dbReference>
<dbReference type="InterPro" id="IPR049557">
    <property type="entry name" value="Transketolase_CS"/>
</dbReference>
<evidence type="ECO:0000259" key="11">
    <source>
        <dbReference type="SMART" id="SM00861"/>
    </source>
</evidence>
<feature type="binding site" evidence="10">
    <location>
        <position position="155"/>
    </location>
    <ligand>
        <name>Mg(2+)</name>
        <dbReference type="ChEBI" id="CHEBI:18420"/>
    </ligand>
</feature>
<keyword evidence="8 10" id="KW-0786">Thiamine pyrophosphate</keyword>
<keyword evidence="4 10" id="KW-0808">Transferase</keyword>
<gene>
    <name evidence="10 12" type="primary">dxs</name>
    <name evidence="12" type="ORF">RM540_09035</name>
</gene>
<feature type="binding site" evidence="10">
    <location>
        <position position="184"/>
    </location>
    <ligand>
        <name>Mg(2+)</name>
        <dbReference type="ChEBI" id="CHEBI:18420"/>
    </ligand>
</feature>
<sequence length="647" mass="68415">MSEAVPPLTPGPLLATIERPADVRALPVERLPQLCDELRAHIIDIVSVHGGHFGASLGVVELTVALHWAYDTPDDQLVWDVGHQAYGHKILTGRRDAFPTNRTYGGVSGFPKRSESEYDTFGVGHASTSISAALGMAKARDLKRTDQRVVAVIGDGSMTGGLAFEGLNNAGAAHTDLLVVLNDNRISIDPNVGALHEYLAGLSASGGWNALKGGVWSALDELKGMGGGTLQRLASRLEDGVKAVLTPGMLFEAFGFRYIGPTDGHDVVTLARRLKELRGLSGPILLHTLTVKGKGFAPAEADQVKWHAQSSPFDKVTGKSLAVPTAAGTKPPKWQDVFGDALVELAELDERVVGITAAMPSGTSLGTMMEAMPDRAFDVGIAEMHAVVFAAGLATQGMRPFCAIYSTFLQRAYDGVVHDVALQHLPVVFCMDRAGVVGADGPTHHGTLDVPIMRAVQGMVVAAPLDEQDLRDLMFTALGHDDGPFAIRYPRGAATGMALRDGFEALPIGKGRRVADGDDVAIVTYGAIGTYVPEVRERLAARGVSAAHYDLRFAKPIDGALLTEVFGRFRRVVTVEDGVREGGAGSAVLEWAADAGALDGVEVVRLGLPDRFVEHGTQRQLHDEVGIGPDGIERAALALVGAEAEAA</sequence>
<dbReference type="NCBIfam" id="TIGR00204">
    <property type="entry name" value="dxs"/>
    <property type="match status" value="1"/>
</dbReference>
<dbReference type="InterPro" id="IPR029061">
    <property type="entry name" value="THDP-binding"/>
</dbReference>
<evidence type="ECO:0000313" key="12">
    <source>
        <dbReference type="EMBL" id="MDT0631887.1"/>
    </source>
</evidence>
<dbReference type="CDD" id="cd07033">
    <property type="entry name" value="TPP_PYR_DXS_TK_like"/>
    <property type="match status" value="1"/>
</dbReference>
<feature type="binding site" evidence="10">
    <location>
        <begin position="156"/>
        <end position="157"/>
    </location>
    <ligand>
        <name>thiamine diphosphate</name>
        <dbReference type="ChEBI" id="CHEBI:58937"/>
    </ligand>
</feature>
<comment type="similarity">
    <text evidence="2 10">Belongs to the transketolase family. DXPS subfamily.</text>
</comment>
<evidence type="ECO:0000256" key="9">
    <source>
        <dbReference type="ARBA" id="ARBA00023229"/>
    </source>
</evidence>
<dbReference type="InterPro" id="IPR005477">
    <property type="entry name" value="Dxylulose-5-P_synthase"/>
</dbReference>
<dbReference type="InterPro" id="IPR033248">
    <property type="entry name" value="Transketolase_C"/>
</dbReference>
<feature type="binding site" evidence="10">
    <location>
        <position position="184"/>
    </location>
    <ligand>
        <name>thiamine diphosphate</name>
        <dbReference type="ChEBI" id="CHEBI:58937"/>
    </ligand>
</feature>
<dbReference type="Proteomes" id="UP001267426">
    <property type="component" value="Unassembled WGS sequence"/>
</dbReference>
<comment type="caution">
    <text evidence="12">The sequence shown here is derived from an EMBL/GenBank/DDBJ whole genome shotgun (WGS) entry which is preliminary data.</text>
</comment>
<dbReference type="PANTHER" id="PTHR43322:SF5">
    <property type="entry name" value="1-DEOXY-D-XYLULOSE-5-PHOSPHATE SYNTHASE, CHLOROPLASTIC"/>
    <property type="match status" value="1"/>
</dbReference>
<dbReference type="EMBL" id="JAVRHT010000018">
    <property type="protein sequence ID" value="MDT0631887.1"/>
    <property type="molecule type" value="Genomic_DNA"/>
</dbReference>
<dbReference type="EC" id="2.2.1.7" evidence="10"/>
<proteinExistence type="inferred from homology"/>
<feature type="binding site" evidence="10">
    <location>
        <position position="296"/>
    </location>
    <ligand>
        <name>thiamine diphosphate</name>
        <dbReference type="ChEBI" id="CHEBI:58937"/>
    </ligand>
</feature>
<comment type="pathway">
    <text evidence="1 10">Metabolic intermediate biosynthesis; 1-deoxy-D-xylulose 5-phosphate biosynthesis; 1-deoxy-D-xylulose 5-phosphate from D-glyceraldehyde 3-phosphate and pyruvate: step 1/1.</text>
</comment>
<feature type="domain" description="Transketolase-like pyrimidine-binding" evidence="11">
    <location>
        <begin position="332"/>
        <end position="497"/>
    </location>
</feature>
<dbReference type="SUPFAM" id="SSF52518">
    <property type="entry name" value="Thiamin diphosphate-binding fold (THDP-binding)"/>
    <property type="match status" value="2"/>
</dbReference>
<evidence type="ECO:0000256" key="10">
    <source>
        <dbReference type="HAMAP-Rule" id="MF_00315"/>
    </source>
</evidence>
<evidence type="ECO:0000256" key="3">
    <source>
        <dbReference type="ARBA" id="ARBA00011738"/>
    </source>
</evidence>
<dbReference type="CDD" id="cd02007">
    <property type="entry name" value="TPP_DXS"/>
    <property type="match status" value="1"/>
</dbReference>
<evidence type="ECO:0000256" key="1">
    <source>
        <dbReference type="ARBA" id="ARBA00004980"/>
    </source>
</evidence>
<keyword evidence="9 10" id="KW-0414">Isoprene biosynthesis</keyword>
<comment type="subunit">
    <text evidence="3 10">Homodimer.</text>
</comment>
<dbReference type="Pfam" id="PF13292">
    <property type="entry name" value="DXP_synthase_N"/>
    <property type="match status" value="1"/>
</dbReference>
<evidence type="ECO:0000256" key="4">
    <source>
        <dbReference type="ARBA" id="ARBA00022679"/>
    </source>
</evidence>
<dbReference type="Pfam" id="PF02779">
    <property type="entry name" value="Transket_pyr"/>
    <property type="match status" value="1"/>
</dbReference>
<organism evidence="12 13">
    <name type="scientific">Rubrivirga litoralis</name>
    <dbReference type="NCBI Taxonomy" id="3075598"/>
    <lineage>
        <taxon>Bacteria</taxon>
        <taxon>Pseudomonadati</taxon>
        <taxon>Rhodothermota</taxon>
        <taxon>Rhodothermia</taxon>
        <taxon>Rhodothermales</taxon>
        <taxon>Rubricoccaceae</taxon>
        <taxon>Rubrivirga</taxon>
    </lineage>
</organism>
<dbReference type="Pfam" id="PF02780">
    <property type="entry name" value="Transketolase_C"/>
    <property type="match status" value="1"/>
</dbReference>
<keyword evidence="5 10" id="KW-0479">Metal-binding</keyword>
<dbReference type="RefSeq" id="WP_311663297.1">
    <property type="nucleotide sequence ID" value="NZ_JAVRHT010000018.1"/>
</dbReference>
<dbReference type="Gene3D" id="3.40.50.970">
    <property type="match status" value="2"/>
</dbReference>
<keyword evidence="7 10" id="KW-0784">Thiamine biosynthesis</keyword>
<evidence type="ECO:0000256" key="6">
    <source>
        <dbReference type="ARBA" id="ARBA00022842"/>
    </source>
</evidence>
<keyword evidence="6 10" id="KW-0460">Magnesium</keyword>
<evidence type="ECO:0000256" key="5">
    <source>
        <dbReference type="ARBA" id="ARBA00022723"/>
    </source>
</evidence>
<protein>
    <recommendedName>
        <fullName evidence="10">1-deoxy-D-xylulose-5-phosphate synthase</fullName>
        <ecNumber evidence="10">2.2.1.7</ecNumber>
    </recommendedName>
    <alternativeName>
        <fullName evidence="10">1-deoxyxylulose-5-phosphate synthase</fullName>
        <shortName evidence="10">DXP synthase</shortName>
        <shortName evidence="10">DXPS</shortName>
    </alternativeName>
</protein>
<dbReference type="SMART" id="SM00861">
    <property type="entry name" value="Transket_pyr"/>
    <property type="match status" value="1"/>
</dbReference>
<evidence type="ECO:0000256" key="7">
    <source>
        <dbReference type="ARBA" id="ARBA00022977"/>
    </source>
</evidence>
<evidence type="ECO:0000256" key="2">
    <source>
        <dbReference type="ARBA" id="ARBA00011081"/>
    </source>
</evidence>
<feature type="binding site" evidence="10">
    <location>
        <position position="383"/>
    </location>
    <ligand>
        <name>thiamine diphosphate</name>
        <dbReference type="ChEBI" id="CHEBI:58937"/>
    </ligand>
</feature>
<evidence type="ECO:0000313" key="13">
    <source>
        <dbReference type="Proteomes" id="UP001267426"/>
    </source>
</evidence>
<comment type="catalytic activity">
    <reaction evidence="10">
        <text>D-glyceraldehyde 3-phosphate + pyruvate + H(+) = 1-deoxy-D-xylulose 5-phosphate + CO2</text>
        <dbReference type="Rhea" id="RHEA:12605"/>
        <dbReference type="ChEBI" id="CHEBI:15361"/>
        <dbReference type="ChEBI" id="CHEBI:15378"/>
        <dbReference type="ChEBI" id="CHEBI:16526"/>
        <dbReference type="ChEBI" id="CHEBI:57792"/>
        <dbReference type="ChEBI" id="CHEBI:59776"/>
        <dbReference type="EC" id="2.2.1.7"/>
    </reaction>
</comment>